<dbReference type="InterPro" id="IPR006521">
    <property type="entry name" value="Tail_protein_I"/>
</dbReference>
<reference evidence="1 2" key="1">
    <citation type="submission" date="2015-02" db="EMBL/GenBank/DDBJ databases">
        <authorList>
            <person name="Ju K.-S."/>
            <person name="Doroghazi J.R."/>
            <person name="Metcalf W."/>
        </authorList>
    </citation>
    <scope>NUCLEOTIDE SEQUENCE [LARGE SCALE GENOMIC DNA]</scope>
    <source>
        <strain evidence="1 2">NRRL B-16140</strain>
    </source>
</reference>
<evidence type="ECO:0008006" key="3">
    <source>
        <dbReference type="Google" id="ProtNLM"/>
    </source>
</evidence>
<evidence type="ECO:0000313" key="1">
    <source>
        <dbReference type="EMBL" id="KJK49252.1"/>
    </source>
</evidence>
<proteinExistence type="predicted"/>
<organism evidence="1 2">
    <name type="scientific">Lentzea aerocolonigenes</name>
    <name type="common">Lechevalieria aerocolonigenes</name>
    <name type="synonym">Saccharothrix aerocolonigenes</name>
    <dbReference type="NCBI Taxonomy" id="68170"/>
    <lineage>
        <taxon>Bacteria</taxon>
        <taxon>Bacillati</taxon>
        <taxon>Actinomycetota</taxon>
        <taxon>Actinomycetes</taxon>
        <taxon>Pseudonocardiales</taxon>
        <taxon>Pseudonocardiaceae</taxon>
        <taxon>Lentzea</taxon>
    </lineage>
</organism>
<sequence length="174" mass="18399">MNRAAAEGAVNPFPILGYLPSVFQEDQFAARFTAGLDEVSAPAIGVLDCLPAYLDPRTTPSDFLPWLGSWVGLDLRGLPEDRMRALVVAAPSLHSLRGTLTGLRLWLELLTGGTVHVVDGAGVFAGDAAATTPFLEVKIAAPDPAAVSMDAVDRVIAANKPVHVPHAVTVVRRR</sequence>
<gene>
    <name evidence="1" type="ORF">UK23_14910</name>
</gene>
<accession>A0A0F0H4K6</accession>
<dbReference type="AlphaFoldDB" id="A0A0F0H4K6"/>
<dbReference type="Pfam" id="PF09684">
    <property type="entry name" value="Tail_P2_I"/>
    <property type="match status" value="1"/>
</dbReference>
<dbReference type="InterPro" id="IPR011748">
    <property type="entry name" value="Unchr_phage_tail-like"/>
</dbReference>
<protein>
    <recommendedName>
        <fullName evidence="3">Phage tail protein</fullName>
    </recommendedName>
</protein>
<evidence type="ECO:0000313" key="2">
    <source>
        <dbReference type="Proteomes" id="UP000033393"/>
    </source>
</evidence>
<comment type="caution">
    <text evidence="1">The sequence shown here is derived from an EMBL/GenBank/DDBJ whole genome shotgun (WGS) entry which is preliminary data.</text>
</comment>
<name>A0A0F0H4K6_LENAE</name>
<dbReference type="RefSeq" id="WP_045312091.1">
    <property type="nucleotide sequence ID" value="NZ_JYJG01000087.1"/>
</dbReference>
<dbReference type="Proteomes" id="UP000033393">
    <property type="component" value="Unassembled WGS sequence"/>
</dbReference>
<dbReference type="EMBL" id="JYJG01000087">
    <property type="protein sequence ID" value="KJK49252.1"/>
    <property type="molecule type" value="Genomic_DNA"/>
</dbReference>
<keyword evidence="2" id="KW-1185">Reference proteome</keyword>
<dbReference type="PATRIC" id="fig|68170.10.peg.3199"/>
<dbReference type="NCBIfam" id="TIGR02242">
    <property type="entry name" value="tail_TIGR02242"/>
    <property type="match status" value="1"/>
</dbReference>